<dbReference type="EMBL" id="JAVDQK010000004">
    <property type="protein sequence ID" value="MDR6218496.1"/>
    <property type="molecule type" value="Genomic_DNA"/>
</dbReference>
<proteinExistence type="predicted"/>
<evidence type="ECO:0000256" key="1">
    <source>
        <dbReference type="SAM" id="SignalP"/>
    </source>
</evidence>
<organism evidence="2 3">
    <name type="scientific">Deinococcus soli</name>
    <name type="common">ex Cha et al. 2016</name>
    <dbReference type="NCBI Taxonomy" id="1309411"/>
    <lineage>
        <taxon>Bacteria</taxon>
        <taxon>Thermotogati</taxon>
        <taxon>Deinococcota</taxon>
        <taxon>Deinococci</taxon>
        <taxon>Deinococcales</taxon>
        <taxon>Deinococcaceae</taxon>
        <taxon>Deinococcus</taxon>
    </lineage>
</organism>
<dbReference type="InterPro" id="IPR011990">
    <property type="entry name" value="TPR-like_helical_dom_sf"/>
</dbReference>
<dbReference type="Gene3D" id="1.25.40.10">
    <property type="entry name" value="Tetratricopeptide repeat domain"/>
    <property type="match status" value="1"/>
</dbReference>
<dbReference type="SUPFAM" id="SSF81901">
    <property type="entry name" value="HCP-like"/>
    <property type="match status" value="2"/>
</dbReference>
<evidence type="ECO:0000313" key="3">
    <source>
        <dbReference type="Proteomes" id="UP001185331"/>
    </source>
</evidence>
<dbReference type="InterPro" id="IPR050767">
    <property type="entry name" value="Sel1_AlgK"/>
</dbReference>
<comment type="caution">
    <text evidence="2">The sequence shown here is derived from an EMBL/GenBank/DDBJ whole genome shotgun (WGS) entry which is preliminary data.</text>
</comment>
<protein>
    <submittedName>
        <fullName evidence="2">TPR repeat protein</fullName>
    </submittedName>
</protein>
<gene>
    <name evidence="2" type="ORF">J2Y00_002059</name>
</gene>
<dbReference type="InterPro" id="IPR006597">
    <property type="entry name" value="Sel1-like"/>
</dbReference>
<name>A0AAE4BN93_9DEIO</name>
<accession>A0AAE4BN93</accession>
<dbReference type="PANTHER" id="PTHR11102">
    <property type="entry name" value="SEL-1-LIKE PROTEIN"/>
    <property type="match status" value="1"/>
</dbReference>
<keyword evidence="1" id="KW-0732">Signal</keyword>
<dbReference type="RefSeq" id="WP_309855034.1">
    <property type="nucleotide sequence ID" value="NZ_JAVDQJ010000005.1"/>
</dbReference>
<dbReference type="Pfam" id="PF08238">
    <property type="entry name" value="Sel1"/>
    <property type="match status" value="4"/>
</dbReference>
<reference evidence="2" key="1">
    <citation type="submission" date="2023-07" db="EMBL/GenBank/DDBJ databases">
        <title>Sorghum-associated microbial communities from plants grown in Nebraska, USA.</title>
        <authorList>
            <person name="Schachtman D."/>
        </authorList>
    </citation>
    <scope>NUCLEOTIDE SEQUENCE</scope>
    <source>
        <strain evidence="2">BE330</strain>
    </source>
</reference>
<dbReference type="Proteomes" id="UP001185331">
    <property type="component" value="Unassembled WGS sequence"/>
</dbReference>
<evidence type="ECO:0000313" key="2">
    <source>
        <dbReference type="EMBL" id="MDR6218496.1"/>
    </source>
</evidence>
<sequence length="358" mass="37549">MTARLMALLLLPWLAGSAAAASGATSFWMGNPGTLQQLTRAAHAGDAASAIELAQILHSGVGVARQDAEALRLLRGAQKRRPGPAGYWLGVIVGDPSCACYSLAARDRYWRAAALLGDSRAEAKLAEAAAYARTPELAARGLNRLASAARRGNPTAEAAIGAMYLKGTVLPLNPAKGLSWLSSAARKGNAAAATQLGGAYMTGLGELRQNETYAAQLYRRAARQGNAEAWWALSWLYWKQGQRGPAQHGFCLLAQGGQDGAGTLCGAALLAVHGERGSLAGEAWLQRAARQGDPRAAGTLAQVLSARPDTRPEAFAWLWRSGQPLNAVTTALSFSPAQIQEAAAQLRITPPWPAAAKR</sequence>
<dbReference type="SMART" id="SM00671">
    <property type="entry name" value="SEL1"/>
    <property type="match status" value="3"/>
</dbReference>
<feature type="signal peptide" evidence="1">
    <location>
        <begin position="1"/>
        <end position="20"/>
    </location>
</feature>
<dbReference type="PANTHER" id="PTHR11102:SF160">
    <property type="entry name" value="ERAD-ASSOCIATED E3 UBIQUITIN-PROTEIN LIGASE COMPONENT HRD3"/>
    <property type="match status" value="1"/>
</dbReference>
<dbReference type="AlphaFoldDB" id="A0AAE4BN93"/>
<feature type="chain" id="PRO_5042216424" evidence="1">
    <location>
        <begin position="21"/>
        <end position="358"/>
    </location>
</feature>